<proteinExistence type="predicted"/>
<name>A0A914E9H4_9BILA</name>
<organism evidence="1 2">
    <name type="scientific">Acrobeloides nanus</name>
    <dbReference type="NCBI Taxonomy" id="290746"/>
    <lineage>
        <taxon>Eukaryota</taxon>
        <taxon>Metazoa</taxon>
        <taxon>Ecdysozoa</taxon>
        <taxon>Nematoda</taxon>
        <taxon>Chromadorea</taxon>
        <taxon>Rhabditida</taxon>
        <taxon>Tylenchina</taxon>
        <taxon>Cephalobomorpha</taxon>
        <taxon>Cephaloboidea</taxon>
        <taxon>Cephalobidae</taxon>
        <taxon>Acrobeloides</taxon>
    </lineage>
</organism>
<dbReference type="Proteomes" id="UP000887540">
    <property type="component" value="Unplaced"/>
</dbReference>
<reference evidence="2" key="1">
    <citation type="submission" date="2022-11" db="UniProtKB">
        <authorList>
            <consortium name="WormBaseParasite"/>
        </authorList>
    </citation>
    <scope>IDENTIFICATION</scope>
</reference>
<sequence length="90" mass="10110">ANPTSTSRHGKAKDVDLRGFLSLDCVKSYVREHANKTFVYCLAISEKNSRFRTTIIDEVVMRNTNESSPSSFSLTVITLRTLINALVFLI</sequence>
<dbReference type="AlphaFoldDB" id="A0A914E9H4"/>
<keyword evidence="1" id="KW-1185">Reference proteome</keyword>
<evidence type="ECO:0000313" key="2">
    <source>
        <dbReference type="WBParaSite" id="ACRNAN_scaffold6252.g11594.t1"/>
    </source>
</evidence>
<dbReference type="WBParaSite" id="ACRNAN_scaffold6252.g11594.t1">
    <property type="protein sequence ID" value="ACRNAN_scaffold6252.g11594.t1"/>
    <property type="gene ID" value="ACRNAN_scaffold6252.g11594"/>
</dbReference>
<evidence type="ECO:0000313" key="1">
    <source>
        <dbReference type="Proteomes" id="UP000887540"/>
    </source>
</evidence>
<protein>
    <submittedName>
        <fullName evidence="2">Uncharacterized protein</fullName>
    </submittedName>
</protein>
<accession>A0A914E9H4</accession>